<keyword evidence="3" id="KW-0807">Transducer</keyword>
<dbReference type="Gene3D" id="1.10.287.950">
    <property type="entry name" value="Methyl-accepting chemotaxis protein"/>
    <property type="match status" value="1"/>
</dbReference>
<dbReference type="PANTHER" id="PTHR43531:SF14">
    <property type="entry name" value="METHYL-ACCEPTING CHEMOTAXIS PROTEIN I-RELATED"/>
    <property type="match status" value="1"/>
</dbReference>
<feature type="domain" description="HAMP" evidence="6">
    <location>
        <begin position="210"/>
        <end position="262"/>
    </location>
</feature>
<evidence type="ECO:0000313" key="8">
    <source>
        <dbReference type="Proteomes" id="UP000785613"/>
    </source>
</evidence>
<dbReference type="SMART" id="SM00283">
    <property type="entry name" value="MA"/>
    <property type="match status" value="1"/>
</dbReference>
<dbReference type="SMART" id="SM00304">
    <property type="entry name" value="HAMP"/>
    <property type="match status" value="1"/>
</dbReference>
<dbReference type="Pfam" id="PF00015">
    <property type="entry name" value="MCPsignal"/>
    <property type="match status" value="1"/>
</dbReference>
<dbReference type="Gene3D" id="6.10.340.10">
    <property type="match status" value="1"/>
</dbReference>
<dbReference type="PRINTS" id="PR00260">
    <property type="entry name" value="CHEMTRNSDUCR"/>
</dbReference>
<evidence type="ECO:0000256" key="4">
    <source>
        <dbReference type="SAM" id="Phobius"/>
    </source>
</evidence>
<dbReference type="PROSITE" id="PS50111">
    <property type="entry name" value="CHEMOTAXIS_TRANSDUC_2"/>
    <property type="match status" value="1"/>
</dbReference>
<dbReference type="InterPro" id="IPR004090">
    <property type="entry name" value="Chemotax_Me-accpt_rcpt"/>
</dbReference>
<evidence type="ECO:0000259" key="6">
    <source>
        <dbReference type="PROSITE" id="PS50885"/>
    </source>
</evidence>
<name>A0ABX0LSH9_9BURK</name>
<evidence type="ECO:0000259" key="5">
    <source>
        <dbReference type="PROSITE" id="PS50111"/>
    </source>
</evidence>
<dbReference type="EMBL" id="VUYU01000009">
    <property type="protein sequence ID" value="NHZ35132.1"/>
    <property type="molecule type" value="Genomic_DNA"/>
</dbReference>
<proteinExistence type="inferred from homology"/>
<dbReference type="CDD" id="cd06225">
    <property type="entry name" value="HAMP"/>
    <property type="match status" value="1"/>
</dbReference>
<protein>
    <submittedName>
        <fullName evidence="7">HAMP domain-containing protein</fullName>
    </submittedName>
</protein>
<dbReference type="InterPro" id="IPR004089">
    <property type="entry name" value="MCPsignal_dom"/>
</dbReference>
<dbReference type="InterPro" id="IPR003660">
    <property type="entry name" value="HAMP_dom"/>
</dbReference>
<gene>
    <name evidence="7" type="ORF">F0185_16275</name>
</gene>
<evidence type="ECO:0000256" key="1">
    <source>
        <dbReference type="ARBA" id="ARBA00022481"/>
    </source>
</evidence>
<dbReference type="InterPro" id="IPR047347">
    <property type="entry name" value="YvaQ-like_sensor"/>
</dbReference>
<dbReference type="SUPFAM" id="SSF58104">
    <property type="entry name" value="Methyl-accepting chemotaxis protein (MCP) signaling domain"/>
    <property type="match status" value="1"/>
</dbReference>
<dbReference type="CDD" id="cd19411">
    <property type="entry name" value="MCP2201-like_sensor"/>
    <property type="match status" value="1"/>
</dbReference>
<dbReference type="Proteomes" id="UP000785613">
    <property type="component" value="Unassembled WGS sequence"/>
</dbReference>
<evidence type="ECO:0000256" key="3">
    <source>
        <dbReference type="PROSITE-ProRule" id="PRU00284"/>
    </source>
</evidence>
<dbReference type="InterPro" id="IPR024478">
    <property type="entry name" value="HlyB_4HB_MCP"/>
</dbReference>
<feature type="transmembrane region" description="Helical" evidence="4">
    <location>
        <begin position="189"/>
        <end position="208"/>
    </location>
</feature>
<accession>A0ABX0LSH9</accession>
<feature type="domain" description="Methyl-accepting transducer" evidence="5">
    <location>
        <begin position="267"/>
        <end position="496"/>
    </location>
</feature>
<dbReference type="Pfam" id="PF12729">
    <property type="entry name" value="4HB_MCP_1"/>
    <property type="match status" value="1"/>
</dbReference>
<keyword evidence="4" id="KW-0812">Transmembrane</keyword>
<evidence type="ECO:0000256" key="2">
    <source>
        <dbReference type="ARBA" id="ARBA00029447"/>
    </source>
</evidence>
<comment type="similarity">
    <text evidence="2">Belongs to the methyl-accepting chemotaxis (MCP) protein family.</text>
</comment>
<dbReference type="PANTHER" id="PTHR43531">
    <property type="entry name" value="PROTEIN ICFG"/>
    <property type="match status" value="1"/>
</dbReference>
<keyword evidence="4" id="KW-0472">Membrane</keyword>
<keyword evidence="1" id="KW-0488">Methylation</keyword>
<dbReference type="InterPro" id="IPR051310">
    <property type="entry name" value="MCP_chemotaxis"/>
</dbReference>
<keyword evidence="8" id="KW-1185">Reference proteome</keyword>
<reference evidence="7 8" key="1">
    <citation type="submission" date="2019-09" db="EMBL/GenBank/DDBJ databases">
        <title>Taxonomy of Antarctic Massilia spp.: description of Massilia rubra sp. nov., Massilia aquatica sp. nov., Massilia mucilaginosa sp. nov., Massilia frigida sp. nov. isolated from streams, lakes and regoliths.</title>
        <authorList>
            <person name="Holochova P."/>
            <person name="Sedlacek I."/>
            <person name="Kralova S."/>
            <person name="Maslanova I."/>
            <person name="Busse H.-J."/>
            <person name="Stankova E."/>
            <person name="Vrbovska V."/>
            <person name="Kovarovic V."/>
            <person name="Bartak M."/>
            <person name="Svec P."/>
            <person name="Pantucek R."/>
        </authorList>
    </citation>
    <scope>NUCLEOTIDE SEQUENCE [LARGE SCALE GENOMIC DNA]</scope>
    <source>
        <strain evidence="7 8">CCM 8692</strain>
    </source>
</reference>
<keyword evidence="4" id="KW-1133">Transmembrane helix</keyword>
<comment type="caution">
    <text evidence="7">The sequence shown here is derived from an EMBL/GenBank/DDBJ whole genome shotgun (WGS) entry which is preliminary data.</text>
</comment>
<evidence type="ECO:0000313" key="7">
    <source>
        <dbReference type="EMBL" id="NHZ35132.1"/>
    </source>
</evidence>
<sequence>MKNLSIGTRLTLGFALVLLFLVALTGIGVWRMQQASVMTDYMVKDTVRNERLIDEWAKVIEVNAARTTTAWKVGDPAEQKKVEEQMKRSSARATEIQTMLGESVKHPRARALLEQVLESRKAYTAARAKVFKLKAAGDMAGAGATFDTDMAQKRETYLAALATLSDEQRAMLDSTAAAIAAQYASGRTMLISLGAIAILIGIACAIWITGTITRPIRAAVRVAETVASGDLTSRIEIDSRDETGQLMQSLKRMNDSLVDIVGEVRGGTDAIGTASREIASGNLDLSSRTEDQASSLQETASAMDQLTSTVKLNADNAREANQLAISAAAVAIRGGTVVSDVVATMSSINASSTKIVDIIGVIDGIAFQTNILALNAAVEAARAGEQGRGFAVVASEVRTLAQRSAAAAKEIKQLISDSVSKVDNGTRLVDQAGKTMEEVVTSINRVTRIMNDITSASDAQRDGIEQVNLAVTQMDQVTQQNAALVEQAAAAAAAMQDQAAQLSQVVGVFKLGQLTGGRRALALAGR</sequence>
<dbReference type="Pfam" id="PF00672">
    <property type="entry name" value="HAMP"/>
    <property type="match status" value="1"/>
</dbReference>
<organism evidence="7 8">
    <name type="scientific">Massilia rubra</name>
    <dbReference type="NCBI Taxonomy" id="2607910"/>
    <lineage>
        <taxon>Bacteria</taxon>
        <taxon>Pseudomonadati</taxon>
        <taxon>Pseudomonadota</taxon>
        <taxon>Betaproteobacteria</taxon>
        <taxon>Burkholderiales</taxon>
        <taxon>Oxalobacteraceae</taxon>
        <taxon>Telluria group</taxon>
        <taxon>Massilia</taxon>
    </lineage>
</organism>
<dbReference type="RefSeq" id="WP_167226137.1">
    <property type="nucleotide sequence ID" value="NZ_VUYU01000009.1"/>
</dbReference>
<dbReference type="CDD" id="cd11386">
    <property type="entry name" value="MCP_signal"/>
    <property type="match status" value="1"/>
</dbReference>
<dbReference type="PROSITE" id="PS50885">
    <property type="entry name" value="HAMP"/>
    <property type="match status" value="1"/>
</dbReference>